<feature type="region of interest" description="Disordered" evidence="1">
    <location>
        <begin position="379"/>
        <end position="524"/>
    </location>
</feature>
<dbReference type="Proteomes" id="UP000189703">
    <property type="component" value="Unplaced"/>
</dbReference>
<dbReference type="Pfam" id="PF26180">
    <property type="entry name" value="PAP-OAS1"/>
    <property type="match status" value="1"/>
</dbReference>
<dbReference type="SUPFAM" id="SSF81301">
    <property type="entry name" value="Nucleotidyltransferase"/>
    <property type="match status" value="1"/>
</dbReference>
<feature type="compositionally biased region" description="Polar residues" evidence="1">
    <location>
        <begin position="504"/>
        <end position="513"/>
    </location>
</feature>
<dbReference type="Pfam" id="PF22600">
    <property type="entry name" value="MTPAP-like_central"/>
    <property type="match status" value="1"/>
</dbReference>
<feature type="domain" description="PAP/OAS1 substrate-binding-related" evidence="3">
    <location>
        <begin position="182"/>
        <end position="374"/>
    </location>
</feature>
<dbReference type="eggNOG" id="KOG1906">
    <property type="taxonomic scope" value="Eukaryota"/>
</dbReference>
<evidence type="ECO:0000256" key="1">
    <source>
        <dbReference type="SAM" id="MobiDB-lite"/>
    </source>
</evidence>
<gene>
    <name evidence="5" type="primary">LOC104593785</name>
</gene>
<reference evidence="5" key="1">
    <citation type="submission" date="2025-08" db="UniProtKB">
        <authorList>
            <consortium name="RefSeq"/>
        </authorList>
    </citation>
    <scope>IDENTIFICATION</scope>
</reference>
<evidence type="ECO:0000313" key="4">
    <source>
        <dbReference type="Proteomes" id="UP000189703"/>
    </source>
</evidence>
<sequence>MGDLQAWLPLPDGILTEDRQFPAPSSSSSPNPNPFSIGAGSWSRAELTTHEIVCRIQPTVVSEERRKAVIDYVQRLIRGYLGSEVFPFGSVPLKTYLPDGDIDLTALSYQNVEDALANDVRTVLEGEEQNNAAEFEVKDVQYIHAEVKLVKCLVQNIVVDISFNQLGGLCTLCFLERIDQLIGKDHLFKRSIILIKAWCYYESRILGAHHGLISTYALETLVLYIFHLYHSSLDGPLAVLYRFLDYFSKFDWDNYCISLNGPVFLSSLPEIVAEVPENGRTDLLLSKEFLKNCMDVFSVPARGNETNSRAFPKKHLNIIDPLKENNNLGRSVSKGNFYRIRSAFTYGARKLGRILLLPGESLEVELKKFFMNTLDRHGNGQRPDVQDPVPHFCDNGSGLTSSKSGIGKIREDKSHSESPSIDSGGTMGESSLCEQINGVRISGTERESGTEIANEPQSYSNKVVPAPLEFEPGDSAHGHAVSGHRLDGDAKDLATSRVEDSRNINETTSSSAPPRNGKGTSLFGKAQNAPRLHFSQLFPRNGKPGSGNTNFPKPVDSGMHEKVSSWFPPVGASSFYSQDMEETSTVASSTIYSSSSHEGPTFGSINIIMPNQVVYSSEDLSPAYGERDLTGNAGSLEAMDTLADLSGDYDSHLYSLQYAQQCHEYHEYTFWGTVLPISPSSPQLQNKHGWDTLRRSMQFKRNIYSHVNTNGVIPGSQFYTVNSPLLSPGAFIEETSKPRGTGTYFPNTNHHSYRERPSLARGKNAMVVTQGQLQRSSRNNGRAMTPPKMNVLDKGSHELSQADFPVLSGHGKPGSLELFQSGHPTVKSSSHSNGFSAQTDRLEFGSFGHMSLGAHSAQTSKQSDSGTTHNQGAISNFPTSAAQRMRPVLGMQQEKRVAVQTYHLKDEDFPPLSI</sequence>
<dbReference type="AlphaFoldDB" id="A0A1U7ZEI3"/>
<feature type="region of interest" description="Disordered" evidence="1">
    <location>
        <begin position="854"/>
        <end position="881"/>
    </location>
</feature>
<dbReference type="STRING" id="4432.A0A1U7ZEI3"/>
<dbReference type="FunFam" id="1.10.1410.10:FF:000013">
    <property type="entry name" value="PAP/OAS1 substrate-binding domain superfamily"/>
    <property type="match status" value="1"/>
</dbReference>
<evidence type="ECO:0000259" key="2">
    <source>
        <dbReference type="Pfam" id="PF22600"/>
    </source>
</evidence>
<feature type="compositionally biased region" description="Low complexity" evidence="1">
    <location>
        <begin position="21"/>
        <end position="36"/>
    </location>
</feature>
<dbReference type="InterPro" id="IPR058921">
    <property type="entry name" value="PAP/OAS1-rel"/>
</dbReference>
<dbReference type="KEGG" id="nnu:104593785"/>
<dbReference type="Gene3D" id="1.10.1410.10">
    <property type="match status" value="1"/>
</dbReference>
<proteinExistence type="predicted"/>
<dbReference type="Gene3D" id="3.30.460.10">
    <property type="entry name" value="Beta Polymerase, domain 2"/>
    <property type="match status" value="1"/>
</dbReference>
<dbReference type="GeneID" id="104593785"/>
<feature type="domain" description="Poly(A) RNA polymerase mitochondrial-like central palm" evidence="2">
    <location>
        <begin position="50"/>
        <end position="169"/>
    </location>
</feature>
<dbReference type="CDD" id="cd05402">
    <property type="entry name" value="NT_PAP_TUTase"/>
    <property type="match status" value="1"/>
</dbReference>
<dbReference type="InterPro" id="IPR058920">
    <property type="entry name" value="PAP-OAS1-bd-rel"/>
</dbReference>
<feature type="compositionally biased region" description="Polar residues" evidence="1">
    <location>
        <begin position="417"/>
        <end position="434"/>
    </location>
</feature>
<dbReference type="PANTHER" id="PTHR45979:SF2">
    <property type="entry name" value="PAP_OAS1 SUBSTRATE-BINDING DOMAIN SUPERFAMILY"/>
    <property type="match status" value="1"/>
</dbReference>
<feature type="region of interest" description="Disordered" evidence="1">
    <location>
        <begin position="18"/>
        <end position="40"/>
    </location>
</feature>
<keyword evidence="4" id="KW-1185">Reference proteome</keyword>
<accession>A0A1U7ZEI3</accession>
<dbReference type="OMA" id="IFVQPFH"/>
<feature type="compositionally biased region" description="Basic and acidic residues" evidence="1">
    <location>
        <begin position="484"/>
        <end position="503"/>
    </location>
</feature>
<organism evidence="4 5">
    <name type="scientific">Nelumbo nucifera</name>
    <name type="common">Sacred lotus</name>
    <dbReference type="NCBI Taxonomy" id="4432"/>
    <lineage>
        <taxon>Eukaryota</taxon>
        <taxon>Viridiplantae</taxon>
        <taxon>Streptophyta</taxon>
        <taxon>Embryophyta</taxon>
        <taxon>Tracheophyta</taxon>
        <taxon>Spermatophyta</taxon>
        <taxon>Magnoliopsida</taxon>
        <taxon>Proteales</taxon>
        <taxon>Nelumbonaceae</taxon>
        <taxon>Nelumbo</taxon>
    </lineage>
</organism>
<dbReference type="InParanoid" id="A0A1U7ZEI3"/>
<protein>
    <submittedName>
        <fullName evidence="5">Uncharacterized protein LOC104593785</fullName>
    </submittedName>
</protein>
<dbReference type="SUPFAM" id="SSF81631">
    <property type="entry name" value="PAP/OAS1 substrate-binding domain"/>
    <property type="match status" value="1"/>
</dbReference>
<dbReference type="OrthoDB" id="273917at2759"/>
<dbReference type="RefSeq" id="XP_010252088.1">
    <property type="nucleotide sequence ID" value="XM_010253786.2"/>
</dbReference>
<dbReference type="PANTHER" id="PTHR45979">
    <property type="entry name" value="PAP/OAS1 SUBSTRATE-BINDING DOMAIN SUPERFAMILY"/>
    <property type="match status" value="1"/>
</dbReference>
<dbReference type="FunCoup" id="A0A1U7ZEI3">
    <property type="interactions" value="2760"/>
</dbReference>
<dbReference type="InterPro" id="IPR054708">
    <property type="entry name" value="MTPAP-like_central"/>
</dbReference>
<feature type="compositionally biased region" description="Polar residues" evidence="1">
    <location>
        <begin position="856"/>
        <end position="881"/>
    </location>
</feature>
<evidence type="ECO:0000259" key="3">
    <source>
        <dbReference type="Pfam" id="PF26180"/>
    </source>
</evidence>
<dbReference type="InterPro" id="IPR043519">
    <property type="entry name" value="NT_sf"/>
</dbReference>
<evidence type="ECO:0000313" key="5">
    <source>
        <dbReference type="RefSeq" id="XP_010252088.1"/>
    </source>
</evidence>
<name>A0A1U7ZEI3_NELNU</name>